<reference evidence="1 2" key="1">
    <citation type="journal article" date="2023" name="Sci. Data">
        <title>Genome assembly of the Korean intertidal mud-creeper Batillaria attramentaria.</title>
        <authorList>
            <person name="Patra A.K."/>
            <person name="Ho P.T."/>
            <person name="Jun S."/>
            <person name="Lee S.J."/>
            <person name="Kim Y."/>
            <person name="Won Y.J."/>
        </authorList>
    </citation>
    <scope>NUCLEOTIDE SEQUENCE [LARGE SCALE GENOMIC DNA]</scope>
    <source>
        <strain evidence="1">Wonlab-2016</strain>
    </source>
</reference>
<dbReference type="AlphaFoldDB" id="A0ABD0KPZ6"/>
<dbReference type="EMBL" id="JACVVK020000139">
    <property type="protein sequence ID" value="KAK7489341.1"/>
    <property type="molecule type" value="Genomic_DNA"/>
</dbReference>
<comment type="caution">
    <text evidence="1">The sequence shown here is derived from an EMBL/GenBank/DDBJ whole genome shotgun (WGS) entry which is preliminary data.</text>
</comment>
<proteinExistence type="predicted"/>
<name>A0ABD0KPZ6_9CAEN</name>
<protein>
    <submittedName>
        <fullName evidence="1">Uncharacterized protein</fullName>
    </submittedName>
</protein>
<accession>A0ABD0KPZ6</accession>
<evidence type="ECO:0000313" key="2">
    <source>
        <dbReference type="Proteomes" id="UP001519460"/>
    </source>
</evidence>
<keyword evidence="2" id="KW-1185">Reference proteome</keyword>
<sequence>MVRWTVRPVRRMKRAVMSSTVAQTDSGAEANVRSNPTCVTDKQTARLAWMRIQRFAGNTESTLLNYNHMQIA</sequence>
<evidence type="ECO:0000313" key="1">
    <source>
        <dbReference type="EMBL" id="KAK7489341.1"/>
    </source>
</evidence>
<organism evidence="1 2">
    <name type="scientific">Batillaria attramentaria</name>
    <dbReference type="NCBI Taxonomy" id="370345"/>
    <lineage>
        <taxon>Eukaryota</taxon>
        <taxon>Metazoa</taxon>
        <taxon>Spiralia</taxon>
        <taxon>Lophotrochozoa</taxon>
        <taxon>Mollusca</taxon>
        <taxon>Gastropoda</taxon>
        <taxon>Caenogastropoda</taxon>
        <taxon>Sorbeoconcha</taxon>
        <taxon>Cerithioidea</taxon>
        <taxon>Batillariidae</taxon>
        <taxon>Batillaria</taxon>
    </lineage>
</organism>
<dbReference type="Proteomes" id="UP001519460">
    <property type="component" value="Unassembled WGS sequence"/>
</dbReference>
<gene>
    <name evidence="1" type="ORF">BaRGS_00019449</name>
</gene>